<evidence type="ECO:0000313" key="6">
    <source>
        <dbReference type="Proteomes" id="UP000027986"/>
    </source>
</evidence>
<evidence type="ECO:0000256" key="4">
    <source>
        <dbReference type="HAMAP-Rule" id="MF_00470"/>
    </source>
</evidence>
<dbReference type="GeneID" id="41841846"/>
<feature type="active site" description="Proton acceptor" evidence="4">
    <location>
        <position position="224"/>
    </location>
</feature>
<dbReference type="InterPro" id="IPR018110">
    <property type="entry name" value="Mandel_Rmase/mucon_lact_enz_CS"/>
</dbReference>
<dbReference type="Pfam" id="PF13378">
    <property type="entry name" value="MR_MLE_C"/>
    <property type="match status" value="1"/>
</dbReference>
<feature type="binding site" evidence="4">
    <location>
        <position position="146"/>
    </location>
    <ligand>
        <name>Mg(2+)</name>
        <dbReference type="ChEBI" id="CHEBI:18420"/>
    </ligand>
</feature>
<dbReference type="InterPro" id="IPR013342">
    <property type="entry name" value="Mandelate_racemase_C"/>
</dbReference>
<dbReference type="Pfam" id="PF18374">
    <property type="entry name" value="Enolase_like_N"/>
    <property type="match status" value="1"/>
</dbReference>
<dbReference type="EMBL" id="CP008889">
    <property type="protein sequence ID" value="AIF41577.1"/>
    <property type="molecule type" value="Genomic_DNA"/>
</dbReference>
<dbReference type="HOGENOM" id="CLU_057696_0_0_11"/>
<feature type="binding site" evidence="4">
    <location>
        <position position="172"/>
    </location>
    <ligand>
        <name>Mg(2+)</name>
        <dbReference type="ChEBI" id="CHEBI:18420"/>
    </ligand>
</feature>
<dbReference type="PROSITE" id="PS00909">
    <property type="entry name" value="MR_MLE_2"/>
    <property type="match status" value="1"/>
</dbReference>
<keyword evidence="6" id="KW-1185">Reference proteome</keyword>
<name>A0A075JJP6_9MICO</name>
<sequence length="342" mass="36421">MNARPLELPLSSLDELLDGFEVVSIPLNTRFRGVEHRECAYLQGPCGAGEFAPFLEYGPAEASRWLAAAIEAAYLGWPEPVRATVPVNATVPAVPAGAVAGVLARFDGCRTAKVKVAERGQNLDDDVARVAAVRDGLGADAKVRLDANGGWDVDQAVAAITRLAAFDLEYVEQPVMPVEDLARVRKTLARNGIDVLIAADESIRKADDPMRVVELEAADLAIVKVAPLGGVRAALRIADETGLPMVVSSALDSSPGMAAGVALAAALTELDHACGLGTINLLDGDVIADPLVPRDGTIDVARAAAARHLDPTCVERHRASPERRQWWRERLIASYQHLKRDA</sequence>
<evidence type="ECO:0000256" key="3">
    <source>
        <dbReference type="ARBA" id="ARBA00023239"/>
    </source>
</evidence>
<comment type="function">
    <text evidence="4">Converts 2-succinyl-6-hydroxy-2,4-cyclohexadiene-1-carboxylate (SHCHC) to 2-succinylbenzoate (OSB).</text>
</comment>
<dbReference type="GO" id="GO:0009234">
    <property type="term" value="P:menaquinone biosynthetic process"/>
    <property type="evidence" value="ECO:0007669"/>
    <property type="project" value="UniProtKB-UniRule"/>
</dbReference>
<dbReference type="SMART" id="SM00922">
    <property type="entry name" value="MR_MLE"/>
    <property type="match status" value="1"/>
</dbReference>
<dbReference type="SUPFAM" id="SSF51604">
    <property type="entry name" value="Enolase C-terminal domain-like"/>
    <property type="match status" value="1"/>
</dbReference>
<dbReference type="GO" id="GO:0000287">
    <property type="term" value="F:magnesium ion binding"/>
    <property type="evidence" value="ECO:0007669"/>
    <property type="project" value="UniProtKB-UniRule"/>
</dbReference>
<keyword evidence="3 4" id="KW-0456">Lyase</keyword>
<feature type="active site" description="Proton donor" evidence="4">
    <location>
        <position position="115"/>
    </location>
</feature>
<keyword evidence="2 4" id="KW-0460">Magnesium</keyword>
<dbReference type="InterPro" id="IPR010196">
    <property type="entry name" value="OSB_synthase_MenC1"/>
</dbReference>
<protein>
    <recommendedName>
        <fullName evidence="4">o-succinylbenzoate synthase</fullName>
        <shortName evidence="4">OSB synthase</shortName>
        <shortName evidence="4">OSBS</shortName>
        <ecNumber evidence="4">4.2.1.113</ecNumber>
    </recommendedName>
    <alternativeName>
        <fullName evidence="4">4-(2'-carboxyphenyl)-4-oxybutyric acid synthase</fullName>
    </alternativeName>
    <alternativeName>
        <fullName evidence="4">o-succinylbenzoic acid synthase</fullName>
    </alternativeName>
</protein>
<dbReference type="EC" id="4.2.1.113" evidence="4"/>
<dbReference type="UniPathway" id="UPA01057">
    <property type="reaction ID" value="UER00165"/>
</dbReference>
<dbReference type="SFLD" id="SFLDS00001">
    <property type="entry name" value="Enolase"/>
    <property type="match status" value="1"/>
</dbReference>
<comment type="cofactor">
    <cofactor evidence="4">
        <name>a divalent metal cation</name>
        <dbReference type="ChEBI" id="CHEBI:60240"/>
    </cofactor>
</comment>
<dbReference type="PANTHER" id="PTHR48073">
    <property type="entry name" value="O-SUCCINYLBENZOATE SYNTHASE-RELATED"/>
    <property type="match status" value="1"/>
</dbReference>
<comment type="similarity">
    <text evidence="4">Belongs to the mandelate racemase/muconate lactonizing enzyme family. MenC type 1 subfamily.</text>
</comment>
<organism evidence="5 6">
    <name type="scientific">Dermacoccus nishinomiyaensis</name>
    <dbReference type="NCBI Taxonomy" id="1274"/>
    <lineage>
        <taxon>Bacteria</taxon>
        <taxon>Bacillati</taxon>
        <taxon>Actinomycetota</taxon>
        <taxon>Actinomycetes</taxon>
        <taxon>Micrococcales</taxon>
        <taxon>Dermacoccaceae</taxon>
        <taxon>Dermacoccus</taxon>
    </lineage>
</organism>
<dbReference type="AlphaFoldDB" id="A0A075JJP6"/>
<dbReference type="UniPathway" id="UPA00079"/>
<comment type="pathway">
    <text evidence="4">Quinol/quinone metabolism; menaquinone biosynthesis.</text>
</comment>
<dbReference type="InterPro" id="IPR036849">
    <property type="entry name" value="Enolase-like_C_sf"/>
</dbReference>
<dbReference type="Gene3D" id="3.20.20.120">
    <property type="entry name" value="Enolase-like C-terminal domain"/>
    <property type="match status" value="1"/>
</dbReference>
<accession>A0A075JJP6</accession>
<dbReference type="CDD" id="cd03320">
    <property type="entry name" value="OSBS"/>
    <property type="match status" value="1"/>
</dbReference>
<gene>
    <name evidence="4" type="primary">menC</name>
    <name evidence="5" type="ORF">HX89_12255</name>
</gene>
<evidence type="ECO:0000256" key="1">
    <source>
        <dbReference type="ARBA" id="ARBA00022723"/>
    </source>
</evidence>
<dbReference type="InterPro" id="IPR029065">
    <property type="entry name" value="Enolase_C-like"/>
</dbReference>
<evidence type="ECO:0000313" key="5">
    <source>
        <dbReference type="EMBL" id="AIF41577.1"/>
    </source>
</evidence>
<dbReference type="SFLD" id="SFLDF00009">
    <property type="entry name" value="o-succinylbenzoate_synthase"/>
    <property type="match status" value="1"/>
</dbReference>
<feature type="binding site" evidence="4">
    <location>
        <position position="200"/>
    </location>
    <ligand>
        <name>Mg(2+)</name>
        <dbReference type="ChEBI" id="CHEBI:18420"/>
    </ligand>
</feature>
<dbReference type="GO" id="GO:0009063">
    <property type="term" value="P:amino acid catabolic process"/>
    <property type="evidence" value="ECO:0007669"/>
    <property type="project" value="InterPro"/>
</dbReference>
<dbReference type="eggNOG" id="COG4948">
    <property type="taxonomic scope" value="Bacteria"/>
</dbReference>
<keyword evidence="4" id="KW-0474">Menaquinone biosynthesis</keyword>
<evidence type="ECO:0000256" key="2">
    <source>
        <dbReference type="ARBA" id="ARBA00022842"/>
    </source>
</evidence>
<dbReference type="PANTHER" id="PTHR48073:SF2">
    <property type="entry name" value="O-SUCCINYLBENZOATE SYNTHASE"/>
    <property type="match status" value="1"/>
</dbReference>
<keyword evidence="1 4" id="KW-0479">Metal-binding</keyword>
<dbReference type="GO" id="GO:0043748">
    <property type="term" value="F:O-succinylbenzoate synthase activity"/>
    <property type="evidence" value="ECO:0007669"/>
    <property type="project" value="UniProtKB-EC"/>
</dbReference>
<dbReference type="Proteomes" id="UP000027986">
    <property type="component" value="Chromosome"/>
</dbReference>
<comment type="catalytic activity">
    <reaction evidence="4">
        <text>(1R,6R)-6-hydroxy-2-succinyl-cyclohexa-2,4-diene-1-carboxylate = 2-succinylbenzoate + H2O</text>
        <dbReference type="Rhea" id="RHEA:10196"/>
        <dbReference type="ChEBI" id="CHEBI:15377"/>
        <dbReference type="ChEBI" id="CHEBI:18325"/>
        <dbReference type="ChEBI" id="CHEBI:58689"/>
        <dbReference type="EC" id="4.2.1.113"/>
    </reaction>
</comment>
<dbReference type="HAMAP" id="MF_00470">
    <property type="entry name" value="MenC_1"/>
    <property type="match status" value="1"/>
</dbReference>
<dbReference type="SFLD" id="SFLDG00180">
    <property type="entry name" value="muconate_cycloisomerase"/>
    <property type="match status" value="1"/>
</dbReference>
<dbReference type="RefSeq" id="WP_006943687.1">
    <property type="nucleotide sequence ID" value="NZ_CAKZHM010000001.1"/>
</dbReference>
<dbReference type="KEGG" id="dni:HX89_12255"/>
<proteinExistence type="inferred from homology"/>
<reference evidence="5 6" key="1">
    <citation type="submission" date="2014-07" db="EMBL/GenBank/DDBJ databases">
        <title>Genome Sequencing of Dermacoccus nishinomiyaensis.</title>
        <authorList>
            <person name="Hong K.W."/>
            <person name="Chan K.G."/>
        </authorList>
    </citation>
    <scope>NUCLEOTIDE SEQUENCE [LARGE SCALE GENOMIC DNA]</scope>
    <source>
        <strain evidence="5 6">M25</strain>
    </source>
</reference>
<dbReference type="NCBIfam" id="NF002782">
    <property type="entry name" value="PRK02901.1"/>
    <property type="match status" value="1"/>
</dbReference>
<dbReference type="OrthoDB" id="3725747at2"/>
<comment type="pathway">
    <text evidence="4">Quinol/quinone metabolism; 1,4-dihydroxy-2-naphthoate biosynthesis; 1,4-dihydroxy-2-naphthoate from chorismate: step 4/7.</text>
</comment>